<dbReference type="InterPro" id="IPR029063">
    <property type="entry name" value="SAM-dependent_MTases_sf"/>
</dbReference>
<evidence type="ECO:0000313" key="2">
    <source>
        <dbReference type="Proteomes" id="UP000005707"/>
    </source>
</evidence>
<dbReference type="GO" id="GO:0032259">
    <property type="term" value="P:methylation"/>
    <property type="evidence" value="ECO:0007669"/>
    <property type="project" value="UniProtKB-KW"/>
</dbReference>
<organism evidence="1 2">
    <name type="scientific">Haloplasma contractile SSD-17B</name>
    <dbReference type="NCBI Taxonomy" id="1033810"/>
    <lineage>
        <taxon>Bacteria</taxon>
        <taxon>Bacillati</taxon>
        <taxon>Mycoplasmatota</taxon>
        <taxon>Mollicutes</taxon>
        <taxon>Haloplasmatales</taxon>
        <taxon>Haloplasmataceae</taxon>
        <taxon>Haloplasma</taxon>
    </lineage>
</organism>
<comment type="caution">
    <text evidence="1">The sequence shown here is derived from an EMBL/GenBank/DDBJ whole genome shotgun (WGS) entry which is preliminary data.</text>
</comment>
<dbReference type="InterPro" id="IPR006901">
    <property type="entry name" value="TrmK"/>
</dbReference>
<dbReference type="RefSeq" id="WP_008826079.1">
    <property type="nucleotide sequence ID" value="NZ_AFNU02000001.1"/>
</dbReference>
<dbReference type="Pfam" id="PF04816">
    <property type="entry name" value="TrmK"/>
    <property type="match status" value="1"/>
</dbReference>
<dbReference type="eggNOG" id="COG2384">
    <property type="taxonomic scope" value="Bacteria"/>
</dbReference>
<sequence length="228" mass="26055">MEGKNVSKRLSTIGLYVKPYRHILDVGTDHCLLPIHLLTHEMIDFAIASDVNVGPLNEGKRHVIDAGLVEQVDLRLGSGLTVIDEHDSVDVVIIAGMGGKLISELLEEGKEQLKHIKRLILQPNVAEHLLRAWLFSNGYTITDETLIEDDGILYEIIVAEKKRTTPNYSEDDLKFGPFLRIEKSTLFFKKWTELLNKKQHILNQIPPSHQNYNKVNYEIEQIKKEIKK</sequence>
<dbReference type="EMBL" id="AFNU02000001">
    <property type="protein sequence ID" value="ERJ13815.1"/>
    <property type="molecule type" value="Genomic_DNA"/>
</dbReference>
<dbReference type="OrthoDB" id="5881184at2"/>
<dbReference type="AlphaFoldDB" id="U2FM63"/>
<dbReference type="STRING" id="1033810.HLPCO_000481"/>
<dbReference type="SUPFAM" id="SSF53335">
    <property type="entry name" value="S-adenosyl-L-methionine-dependent methyltransferases"/>
    <property type="match status" value="1"/>
</dbReference>
<gene>
    <name evidence="1" type="primary">trmK</name>
    <name evidence="1" type="ORF">HLPCO_000481</name>
</gene>
<name>U2FM63_9MOLU</name>
<dbReference type="InParanoid" id="U2FM63"/>
<accession>U2FM63</accession>
<evidence type="ECO:0000313" key="1">
    <source>
        <dbReference type="EMBL" id="ERJ13815.1"/>
    </source>
</evidence>
<keyword evidence="2" id="KW-1185">Reference proteome</keyword>
<proteinExistence type="predicted"/>
<dbReference type="Proteomes" id="UP000005707">
    <property type="component" value="Unassembled WGS sequence"/>
</dbReference>
<reference evidence="1 2" key="2">
    <citation type="journal article" date="2013" name="PLoS ONE">
        <title>INDIGO - INtegrated Data Warehouse of MIcrobial GenOmes with Examples from the Red Sea Extremophiles.</title>
        <authorList>
            <person name="Alam I."/>
            <person name="Antunes A."/>
            <person name="Kamau A.A."/>
            <person name="Ba Alawi W."/>
            <person name="Kalkatawi M."/>
            <person name="Stingl U."/>
            <person name="Bajic V.B."/>
        </authorList>
    </citation>
    <scope>NUCLEOTIDE SEQUENCE [LARGE SCALE GENOMIC DNA]</scope>
    <source>
        <strain evidence="1 2">SSD-17B</strain>
    </source>
</reference>
<dbReference type="Gene3D" id="3.40.50.150">
    <property type="entry name" value="Vaccinia Virus protein VP39"/>
    <property type="match status" value="1"/>
</dbReference>
<protein>
    <submittedName>
        <fullName evidence="1">tRNA -methyltransferase protein</fullName>
    </submittedName>
</protein>
<dbReference type="Gene3D" id="1.10.287.1890">
    <property type="match status" value="1"/>
</dbReference>
<dbReference type="PANTHER" id="PTHR38451">
    <property type="entry name" value="TRNA (ADENINE(22)-N(1))-METHYLTRANSFERASE"/>
    <property type="match status" value="1"/>
</dbReference>
<reference evidence="1 2" key="1">
    <citation type="journal article" date="2011" name="J. Bacteriol.">
        <title>Genome sequence of Haloplasma contractile, an unusual contractile bacterium from a deep-sea anoxic brine lake.</title>
        <authorList>
            <person name="Antunes A."/>
            <person name="Alam I."/>
            <person name="El Dorry H."/>
            <person name="Siam R."/>
            <person name="Robertson A."/>
            <person name="Bajic V.B."/>
            <person name="Stingl U."/>
        </authorList>
    </citation>
    <scope>NUCLEOTIDE SEQUENCE [LARGE SCALE GENOMIC DNA]</scope>
    <source>
        <strain evidence="1 2">SSD-17B</strain>
    </source>
</reference>
<dbReference type="PIRSF" id="PIRSF018637">
    <property type="entry name" value="TrmK"/>
    <property type="match status" value="1"/>
</dbReference>
<dbReference type="PANTHER" id="PTHR38451:SF1">
    <property type="entry name" value="TRNA (ADENINE(22)-N(1))-METHYLTRANSFERASE"/>
    <property type="match status" value="1"/>
</dbReference>
<dbReference type="FunCoup" id="U2FM63">
    <property type="interactions" value="9"/>
</dbReference>
<dbReference type="GO" id="GO:0160105">
    <property type="term" value="F:tRNA (adenine(22)-N1)-methyltransferase activity"/>
    <property type="evidence" value="ECO:0007669"/>
    <property type="project" value="InterPro"/>
</dbReference>